<evidence type="ECO:0000256" key="3">
    <source>
        <dbReference type="ARBA" id="ARBA00023237"/>
    </source>
</evidence>
<sequence>MILQSAAEVQGRTAARKRRVKAIGHIFRLGLCLGLATTLSGCLGYDGDVVHGYQLDPSLLAQVKIGSSAEQVLVVLGTPSTTSTVGGSAWYYITQKTERQYAFMDPKITSQHVLAVYFDKDKKVTRLADYGLKDGKVFDFVTRTTPTGGADSAILTGMFKNLLNFQ</sequence>
<gene>
    <name evidence="5" type="ORF">DES32_2288</name>
</gene>
<dbReference type="Pfam" id="PF04355">
    <property type="entry name" value="BamE"/>
    <property type="match status" value="1"/>
</dbReference>
<name>A0A3D9Z502_9HYPH</name>
<dbReference type="PANTHER" id="PTHR37482:SF1">
    <property type="entry name" value="OUTER MEMBRANE PROTEIN ASSEMBLY FACTOR BAME"/>
    <property type="match status" value="1"/>
</dbReference>
<dbReference type="GO" id="GO:0030674">
    <property type="term" value="F:protein-macromolecule adaptor activity"/>
    <property type="evidence" value="ECO:0007669"/>
    <property type="project" value="TreeGrafter"/>
</dbReference>
<evidence type="ECO:0000259" key="4">
    <source>
        <dbReference type="Pfam" id="PF04355"/>
    </source>
</evidence>
<accession>A0A3D9Z502</accession>
<dbReference type="GO" id="GO:0051205">
    <property type="term" value="P:protein insertion into membrane"/>
    <property type="evidence" value="ECO:0007669"/>
    <property type="project" value="TreeGrafter"/>
</dbReference>
<evidence type="ECO:0000313" key="5">
    <source>
        <dbReference type="EMBL" id="REF86239.1"/>
    </source>
</evidence>
<proteinExistence type="predicted"/>
<keyword evidence="3" id="KW-0998">Cell outer membrane</keyword>
<dbReference type="InterPro" id="IPR026592">
    <property type="entry name" value="BamE"/>
</dbReference>
<comment type="caution">
    <text evidence="5">The sequence shown here is derived from an EMBL/GenBank/DDBJ whole genome shotgun (WGS) entry which is preliminary data.</text>
</comment>
<dbReference type="GO" id="GO:1990063">
    <property type="term" value="C:Bam protein complex"/>
    <property type="evidence" value="ECO:0007669"/>
    <property type="project" value="TreeGrafter"/>
</dbReference>
<dbReference type="EMBL" id="QUMO01000003">
    <property type="protein sequence ID" value="REF86239.1"/>
    <property type="molecule type" value="Genomic_DNA"/>
</dbReference>
<dbReference type="PANTHER" id="PTHR37482">
    <property type="entry name" value="OUTER MEMBRANE PROTEIN ASSEMBLY FACTOR BAME"/>
    <property type="match status" value="1"/>
</dbReference>
<evidence type="ECO:0000256" key="2">
    <source>
        <dbReference type="ARBA" id="ARBA00023136"/>
    </source>
</evidence>
<reference evidence="5 6" key="1">
    <citation type="submission" date="2018-08" db="EMBL/GenBank/DDBJ databases">
        <title>Genomic Encyclopedia of Type Strains, Phase IV (KMG-IV): sequencing the most valuable type-strain genomes for metagenomic binning, comparative biology and taxonomic classification.</title>
        <authorList>
            <person name="Goeker M."/>
        </authorList>
    </citation>
    <scope>NUCLEOTIDE SEQUENCE [LARGE SCALE GENOMIC DNA]</scope>
    <source>
        <strain evidence="5 6">BW863</strain>
    </source>
</reference>
<dbReference type="RefSeq" id="WP_115836797.1">
    <property type="nucleotide sequence ID" value="NZ_CP025086.1"/>
</dbReference>
<dbReference type="Gene3D" id="3.30.1450.10">
    <property type="match status" value="1"/>
</dbReference>
<dbReference type="OrthoDB" id="9808313at2"/>
<protein>
    <submittedName>
        <fullName evidence="5">Beta-barrel assembly machine subunit BamE</fullName>
    </submittedName>
</protein>
<keyword evidence="2" id="KW-0472">Membrane</keyword>
<keyword evidence="1" id="KW-0732">Signal</keyword>
<dbReference type="AlphaFoldDB" id="A0A3D9Z502"/>
<dbReference type="InterPro" id="IPR007450">
    <property type="entry name" value="BamE_dom"/>
</dbReference>
<evidence type="ECO:0000256" key="1">
    <source>
        <dbReference type="ARBA" id="ARBA00022729"/>
    </source>
</evidence>
<dbReference type="Proteomes" id="UP000256900">
    <property type="component" value="Unassembled WGS sequence"/>
</dbReference>
<evidence type="ECO:0000313" key="6">
    <source>
        <dbReference type="Proteomes" id="UP000256900"/>
    </source>
</evidence>
<dbReference type="GO" id="GO:0043165">
    <property type="term" value="P:Gram-negative-bacterium-type cell outer membrane assembly"/>
    <property type="evidence" value="ECO:0007669"/>
    <property type="project" value="TreeGrafter"/>
</dbReference>
<organism evidence="5 6">
    <name type="scientific">Methylovirgula ligni</name>
    <dbReference type="NCBI Taxonomy" id="569860"/>
    <lineage>
        <taxon>Bacteria</taxon>
        <taxon>Pseudomonadati</taxon>
        <taxon>Pseudomonadota</taxon>
        <taxon>Alphaproteobacteria</taxon>
        <taxon>Hyphomicrobiales</taxon>
        <taxon>Beijerinckiaceae</taxon>
        <taxon>Methylovirgula</taxon>
    </lineage>
</organism>
<feature type="domain" description="Outer membrane protein assembly factor BamE" evidence="4">
    <location>
        <begin position="52"/>
        <end position="126"/>
    </location>
</feature>
<dbReference type="InterPro" id="IPR037873">
    <property type="entry name" value="BamE-like"/>
</dbReference>
<keyword evidence="6" id="KW-1185">Reference proteome</keyword>